<keyword evidence="3" id="KW-0171">Cobalt transport</keyword>
<feature type="transmembrane region" description="Helical" evidence="13">
    <location>
        <begin position="284"/>
        <end position="306"/>
    </location>
</feature>
<accession>K9HH66</accession>
<keyword evidence="4 13" id="KW-0813">Transport</keyword>
<evidence type="ECO:0000313" key="15">
    <source>
        <dbReference type="Proteomes" id="UP000009881"/>
    </source>
</evidence>
<evidence type="ECO:0000256" key="12">
    <source>
        <dbReference type="ARBA" id="ARBA00023285"/>
    </source>
</evidence>
<keyword evidence="8 13" id="KW-1133">Transmembrane helix</keyword>
<evidence type="ECO:0000256" key="4">
    <source>
        <dbReference type="ARBA" id="ARBA00022448"/>
    </source>
</evidence>
<organism evidence="14 15">
    <name type="scientific">Caenispirillum salinarum AK4</name>
    <dbReference type="NCBI Taxonomy" id="1238182"/>
    <lineage>
        <taxon>Bacteria</taxon>
        <taxon>Pseudomonadati</taxon>
        <taxon>Pseudomonadota</taxon>
        <taxon>Alphaproteobacteria</taxon>
        <taxon>Rhodospirillales</taxon>
        <taxon>Novispirillaceae</taxon>
        <taxon>Caenispirillum</taxon>
    </lineage>
</organism>
<dbReference type="PANTHER" id="PTHR40659:SF1">
    <property type="entry name" value="NICKEL_COBALT EFFLUX SYSTEM RCNA"/>
    <property type="match status" value="1"/>
</dbReference>
<keyword evidence="10" id="KW-0921">Nickel transport</keyword>
<feature type="transmembrane region" description="Helical" evidence="13">
    <location>
        <begin position="55"/>
        <end position="75"/>
    </location>
</feature>
<evidence type="ECO:0000256" key="5">
    <source>
        <dbReference type="ARBA" id="ARBA00022475"/>
    </source>
</evidence>
<dbReference type="GO" id="GO:0005886">
    <property type="term" value="C:plasma membrane"/>
    <property type="evidence" value="ECO:0007669"/>
    <property type="project" value="UniProtKB-SubCell"/>
</dbReference>
<comment type="function">
    <text evidence="1">Efflux system for nickel and cobalt.</text>
</comment>
<evidence type="ECO:0000256" key="13">
    <source>
        <dbReference type="RuleBase" id="RU362101"/>
    </source>
</evidence>
<keyword evidence="9" id="KW-0406">Ion transport</keyword>
<feature type="transmembrane region" description="Helical" evidence="13">
    <location>
        <begin position="147"/>
        <end position="166"/>
    </location>
</feature>
<evidence type="ECO:0000256" key="10">
    <source>
        <dbReference type="ARBA" id="ARBA00023112"/>
    </source>
</evidence>
<keyword evidence="7 13" id="KW-0812">Transmembrane</keyword>
<evidence type="ECO:0000256" key="3">
    <source>
        <dbReference type="ARBA" id="ARBA00022426"/>
    </source>
</evidence>
<dbReference type="EMBL" id="ANHY01000011">
    <property type="protein sequence ID" value="EKV29768.1"/>
    <property type="molecule type" value="Genomic_DNA"/>
</dbReference>
<name>K9HH66_9PROT</name>
<dbReference type="InterPro" id="IPR011541">
    <property type="entry name" value="Ni/Co_transpt_high_affinity"/>
</dbReference>
<keyword evidence="12" id="KW-0170">Cobalt</keyword>
<evidence type="ECO:0000256" key="1">
    <source>
        <dbReference type="ARBA" id="ARBA00002510"/>
    </source>
</evidence>
<evidence type="ECO:0000256" key="2">
    <source>
        <dbReference type="ARBA" id="ARBA00004651"/>
    </source>
</evidence>
<dbReference type="GO" id="GO:0046583">
    <property type="term" value="F:monoatomic cation efflux transmembrane transporter activity"/>
    <property type="evidence" value="ECO:0007669"/>
    <property type="project" value="TreeGrafter"/>
</dbReference>
<evidence type="ECO:0000313" key="14">
    <source>
        <dbReference type="EMBL" id="EKV29768.1"/>
    </source>
</evidence>
<dbReference type="GO" id="GO:0006824">
    <property type="term" value="P:cobalt ion transport"/>
    <property type="evidence" value="ECO:0007669"/>
    <property type="project" value="UniProtKB-KW"/>
</dbReference>
<dbReference type="AlphaFoldDB" id="K9HH66"/>
<dbReference type="Proteomes" id="UP000009881">
    <property type="component" value="Unassembled WGS sequence"/>
</dbReference>
<evidence type="ECO:0000256" key="9">
    <source>
        <dbReference type="ARBA" id="ARBA00023065"/>
    </source>
</evidence>
<dbReference type="GO" id="GO:0015099">
    <property type="term" value="F:nickel cation transmembrane transporter activity"/>
    <property type="evidence" value="ECO:0007669"/>
    <property type="project" value="UniProtKB-UniRule"/>
</dbReference>
<keyword evidence="5" id="KW-1003">Cell membrane</keyword>
<dbReference type="PATRIC" id="fig|1238182.3.peg.2414"/>
<dbReference type="Pfam" id="PF03824">
    <property type="entry name" value="NicO"/>
    <property type="match status" value="1"/>
</dbReference>
<evidence type="ECO:0000256" key="8">
    <source>
        <dbReference type="ARBA" id="ARBA00022989"/>
    </source>
</evidence>
<dbReference type="GO" id="GO:0010045">
    <property type="term" value="P:response to nickel cation"/>
    <property type="evidence" value="ECO:0007669"/>
    <property type="project" value="TreeGrafter"/>
</dbReference>
<feature type="transmembrane region" description="Helical" evidence="13">
    <location>
        <begin position="101"/>
        <end position="127"/>
    </location>
</feature>
<sequence>MRINLGLVLLAAVVSLTLAALILMPDVMTAAAGWIRETQAALHGDLAQAVKDWQAHPGLASLAALATACFLYGVFHAVGPGHGKAVLSAYAATARVRLHQVLLLSALTATVQATVAVLLVAAAFLVAGTGMRWVSRQASDVLEPASYAAILLVGAWLVFGALRSVVRTLRPADHHDHAAHDHAHDGHCCGHHAPQPPASGDWRSGLALAAAAGLRPCTGSLLLVVLCFSLGLWGLGVAAPYIVGAGTAITVAFLAGGVHAARGPAAGLARVVQLPEGAWRHAGLTLRLVGGSIILLLGSIMLHAALSTPQHPFG</sequence>
<dbReference type="eggNOG" id="COG2215">
    <property type="taxonomic scope" value="Bacteria"/>
</dbReference>
<gene>
    <name evidence="14" type="ORF">C882_0198</name>
</gene>
<comment type="caution">
    <text evidence="14">The sequence shown here is derived from an EMBL/GenBank/DDBJ whole genome shotgun (WGS) entry which is preliminary data.</text>
</comment>
<dbReference type="GO" id="GO:0032025">
    <property type="term" value="P:response to cobalt ion"/>
    <property type="evidence" value="ECO:0007669"/>
    <property type="project" value="TreeGrafter"/>
</dbReference>
<proteinExistence type="inferred from homology"/>
<dbReference type="OrthoDB" id="9812956at2"/>
<dbReference type="PANTHER" id="PTHR40659">
    <property type="entry name" value="NICKEL/COBALT EFFLUX SYSTEM RCNA"/>
    <property type="match status" value="1"/>
</dbReference>
<evidence type="ECO:0000256" key="7">
    <source>
        <dbReference type="ARBA" id="ARBA00022692"/>
    </source>
</evidence>
<evidence type="ECO:0000256" key="6">
    <source>
        <dbReference type="ARBA" id="ARBA00022596"/>
    </source>
</evidence>
<comment type="subcellular location">
    <subcellularLocation>
        <location evidence="2 13">Cell membrane</location>
        <topology evidence="2 13">Multi-pass membrane protein</topology>
    </subcellularLocation>
</comment>
<keyword evidence="15" id="KW-1185">Reference proteome</keyword>
<dbReference type="RefSeq" id="WP_009540858.1">
    <property type="nucleotide sequence ID" value="NZ_ANHY01000011.1"/>
</dbReference>
<feature type="transmembrane region" description="Helical" evidence="13">
    <location>
        <begin position="221"/>
        <end position="243"/>
    </location>
</feature>
<keyword evidence="11 13" id="KW-0472">Membrane</keyword>
<comment type="similarity">
    <text evidence="13">Belongs to the NiCoT transporter (TC 2.A.52) family.</text>
</comment>
<dbReference type="InterPro" id="IPR051224">
    <property type="entry name" value="NiCoT_RcnA"/>
</dbReference>
<feature type="transmembrane region" description="Helical" evidence="13">
    <location>
        <begin position="249"/>
        <end position="272"/>
    </location>
</feature>
<reference evidence="14 15" key="1">
    <citation type="journal article" date="2013" name="Genome Announc.">
        <title>Draft Genome Sequence of an Alphaproteobacterium, Caenispirillum salinarum AK4(T), Isolated from a Solar Saltern.</title>
        <authorList>
            <person name="Khatri I."/>
            <person name="Singh A."/>
            <person name="Korpole S."/>
            <person name="Pinnaka A.K."/>
            <person name="Subramanian S."/>
        </authorList>
    </citation>
    <scope>NUCLEOTIDE SEQUENCE [LARGE SCALE GENOMIC DNA]</scope>
    <source>
        <strain evidence="14 15">AK4</strain>
    </source>
</reference>
<protein>
    <recommendedName>
        <fullName evidence="13">Nickel/cobalt efflux system</fullName>
    </recommendedName>
</protein>
<keyword evidence="6" id="KW-0533">Nickel</keyword>
<dbReference type="STRING" id="1238182.C882_0198"/>
<evidence type="ECO:0000256" key="11">
    <source>
        <dbReference type="ARBA" id="ARBA00023136"/>
    </source>
</evidence>